<dbReference type="InterPro" id="IPR050259">
    <property type="entry name" value="SDR"/>
</dbReference>
<feature type="binding site" evidence="11">
    <location>
        <begin position="153"/>
        <end position="157"/>
    </location>
    <ligand>
        <name>NADP(+)</name>
        <dbReference type="ChEBI" id="CHEBI:58349"/>
    </ligand>
</feature>
<evidence type="ECO:0000256" key="4">
    <source>
        <dbReference type="ARBA" id="ARBA00022516"/>
    </source>
</evidence>
<evidence type="ECO:0000256" key="3">
    <source>
        <dbReference type="ARBA" id="ARBA00012948"/>
    </source>
</evidence>
<dbReference type="RefSeq" id="WP_265133996.1">
    <property type="nucleotide sequence ID" value="NZ_FXTX01000005.1"/>
</dbReference>
<feature type="binding site" evidence="11">
    <location>
        <position position="186"/>
    </location>
    <ligand>
        <name>NADP(+)</name>
        <dbReference type="ChEBI" id="CHEBI:58349"/>
    </ligand>
</feature>
<keyword evidence="7 12" id="KW-0560">Oxidoreductase</keyword>
<dbReference type="NCBIfam" id="TIGR01830">
    <property type="entry name" value="3oxo_ACP_reduc"/>
    <property type="match status" value="1"/>
</dbReference>
<dbReference type="PANTHER" id="PTHR42879:SF2">
    <property type="entry name" value="3-OXOACYL-[ACYL-CARRIER-PROTEIN] REDUCTASE FABG"/>
    <property type="match status" value="1"/>
</dbReference>
<evidence type="ECO:0000256" key="12">
    <source>
        <dbReference type="RuleBase" id="RU366074"/>
    </source>
</evidence>
<keyword evidence="15" id="KW-1185">Reference proteome</keyword>
<evidence type="ECO:0000256" key="2">
    <source>
        <dbReference type="ARBA" id="ARBA00006484"/>
    </source>
</evidence>
<comment type="catalytic activity">
    <reaction evidence="12">
        <text>a (3R)-hydroxyacyl-[ACP] + NADP(+) = a 3-oxoacyl-[ACP] + NADPH + H(+)</text>
        <dbReference type="Rhea" id="RHEA:17397"/>
        <dbReference type="Rhea" id="RHEA-COMP:9916"/>
        <dbReference type="Rhea" id="RHEA-COMP:9945"/>
        <dbReference type="ChEBI" id="CHEBI:15378"/>
        <dbReference type="ChEBI" id="CHEBI:57783"/>
        <dbReference type="ChEBI" id="CHEBI:58349"/>
        <dbReference type="ChEBI" id="CHEBI:78776"/>
        <dbReference type="ChEBI" id="CHEBI:78827"/>
        <dbReference type="EC" id="1.1.1.100"/>
    </reaction>
</comment>
<dbReference type="InterPro" id="IPR020904">
    <property type="entry name" value="Sc_DH/Rdtase_CS"/>
</dbReference>
<sequence length="244" mass="26495">MIDFKGKTALITGSTRGIGKAIAVEFAKYGADVIITGRDKNTAQLVADNIKNEFNVNTYAIALDLSSDISSAIEEINKIGKIDILVNNAGITKDTLFIRMKEEDWLAVINTNLNGTFKITQAIVKNMIKQRYGRIINISSIIGFIGNIGQVNYATTKAGLIGFTKSLAKELASRNITVNAVAPGFIETDMTETLPVDIKENYLKQIPLGRFGKPEDVANVVLFLASDLASYITGEVIHVNGGMY</sequence>
<comment type="function">
    <text evidence="12">Catalyzes the NADPH-dependent reduction of beta-ketoacyl-ACP substrates to beta-hydroxyacyl-ACP products, the first reductive step in the elongation cycle of fatty acid biosynthesis.</text>
</comment>
<evidence type="ECO:0000313" key="15">
    <source>
        <dbReference type="Proteomes" id="UP001157947"/>
    </source>
</evidence>
<dbReference type="EC" id="1.1.1.100" evidence="3 12"/>
<evidence type="ECO:0000313" key="14">
    <source>
        <dbReference type="EMBL" id="SMP07811.1"/>
    </source>
</evidence>
<evidence type="ECO:0000259" key="13">
    <source>
        <dbReference type="SMART" id="SM00822"/>
    </source>
</evidence>
<protein>
    <recommendedName>
        <fullName evidence="3 12">3-oxoacyl-[acyl-carrier-protein] reductase</fullName>
        <ecNumber evidence="3 12">1.1.1.100</ecNumber>
    </recommendedName>
</protein>
<dbReference type="SMART" id="SM00822">
    <property type="entry name" value="PKS_KR"/>
    <property type="match status" value="1"/>
</dbReference>
<evidence type="ECO:0000256" key="10">
    <source>
        <dbReference type="PIRSR" id="PIRSR611284-1"/>
    </source>
</evidence>
<keyword evidence="8 12" id="KW-0443">Lipid metabolism</keyword>
<dbReference type="CDD" id="cd05333">
    <property type="entry name" value="BKR_SDR_c"/>
    <property type="match status" value="1"/>
</dbReference>
<dbReference type="Gene3D" id="3.40.50.720">
    <property type="entry name" value="NAD(P)-binding Rossmann-like Domain"/>
    <property type="match status" value="1"/>
</dbReference>
<evidence type="ECO:0000256" key="6">
    <source>
        <dbReference type="ARBA" id="ARBA00022857"/>
    </source>
</evidence>
<dbReference type="PANTHER" id="PTHR42879">
    <property type="entry name" value="3-OXOACYL-(ACYL-CARRIER-PROTEIN) REDUCTASE"/>
    <property type="match status" value="1"/>
</dbReference>
<evidence type="ECO:0000256" key="7">
    <source>
        <dbReference type="ARBA" id="ARBA00023002"/>
    </source>
</evidence>
<dbReference type="InterPro" id="IPR011284">
    <property type="entry name" value="3oxo_ACP_reduc"/>
</dbReference>
<evidence type="ECO:0000256" key="8">
    <source>
        <dbReference type="ARBA" id="ARBA00023098"/>
    </source>
</evidence>
<evidence type="ECO:0000256" key="1">
    <source>
        <dbReference type="ARBA" id="ARBA00005194"/>
    </source>
</evidence>
<feature type="binding site" evidence="11">
    <location>
        <begin position="13"/>
        <end position="16"/>
    </location>
    <ligand>
        <name>NADP(+)</name>
        <dbReference type="ChEBI" id="CHEBI:58349"/>
    </ligand>
</feature>
<dbReference type="Proteomes" id="UP001157947">
    <property type="component" value="Unassembled WGS sequence"/>
</dbReference>
<dbReference type="InterPro" id="IPR002347">
    <property type="entry name" value="SDR_fam"/>
</dbReference>
<dbReference type="EMBL" id="FXTX01000005">
    <property type="protein sequence ID" value="SMP07811.1"/>
    <property type="molecule type" value="Genomic_DNA"/>
</dbReference>
<dbReference type="GO" id="GO:0030497">
    <property type="term" value="P:fatty acid elongation"/>
    <property type="evidence" value="ECO:0007669"/>
    <property type="project" value="UniProtKB-ARBA"/>
</dbReference>
<dbReference type="NCBIfam" id="NF005559">
    <property type="entry name" value="PRK07231.1"/>
    <property type="match status" value="1"/>
</dbReference>
<dbReference type="PRINTS" id="PR00080">
    <property type="entry name" value="SDRFAMILY"/>
</dbReference>
<gene>
    <name evidence="14" type="ORF">SAMN06264868_10560</name>
</gene>
<dbReference type="Pfam" id="PF13561">
    <property type="entry name" value="adh_short_C2"/>
    <property type="match status" value="1"/>
</dbReference>
<comment type="caution">
    <text evidence="14">The sequence shown here is derived from an EMBL/GenBank/DDBJ whole genome shotgun (WGS) entry which is preliminary data.</text>
</comment>
<feature type="active site" description="Proton acceptor" evidence="10">
    <location>
        <position position="153"/>
    </location>
</feature>
<dbReference type="SUPFAM" id="SSF51735">
    <property type="entry name" value="NAD(P)-binding Rossmann-fold domains"/>
    <property type="match status" value="1"/>
</dbReference>
<comment type="similarity">
    <text evidence="2 12">Belongs to the short-chain dehydrogenases/reductases (SDR) family.</text>
</comment>
<dbReference type="GO" id="GO:0004316">
    <property type="term" value="F:3-oxoacyl-[acyl-carrier-protein] reductase (NADPH) activity"/>
    <property type="evidence" value="ECO:0007669"/>
    <property type="project" value="UniProtKB-UniRule"/>
</dbReference>
<dbReference type="InterPro" id="IPR036291">
    <property type="entry name" value="NAD(P)-bd_dom_sf"/>
</dbReference>
<evidence type="ECO:0000256" key="11">
    <source>
        <dbReference type="PIRSR" id="PIRSR611284-2"/>
    </source>
</evidence>
<comment type="subunit">
    <text evidence="12">Homotetramer.</text>
</comment>
<name>A0AA45WKJ4_9AQUI</name>
<keyword evidence="6 11" id="KW-0521">NADP</keyword>
<dbReference type="AlphaFoldDB" id="A0AA45WKJ4"/>
<dbReference type="InterPro" id="IPR057326">
    <property type="entry name" value="KR_dom"/>
</dbReference>
<dbReference type="NCBIfam" id="NF009466">
    <property type="entry name" value="PRK12826.1-2"/>
    <property type="match status" value="1"/>
</dbReference>
<dbReference type="FunFam" id="3.40.50.720:FF:000037">
    <property type="entry name" value="3-oxoacyl-[acyl-carrier-protein] reductase FabG"/>
    <property type="match status" value="1"/>
</dbReference>
<feature type="binding site" evidence="11">
    <location>
        <position position="88"/>
    </location>
    <ligand>
        <name>NADP(+)</name>
        <dbReference type="ChEBI" id="CHEBI:58349"/>
    </ligand>
</feature>
<proteinExistence type="inferred from homology"/>
<accession>A0AA45WKJ4</accession>
<dbReference type="PROSITE" id="PS00061">
    <property type="entry name" value="ADH_SHORT"/>
    <property type="match status" value="1"/>
</dbReference>
<dbReference type="PRINTS" id="PR00081">
    <property type="entry name" value="GDHRDH"/>
</dbReference>
<comment type="pathway">
    <text evidence="1 12">Lipid metabolism; fatty acid biosynthesis.</text>
</comment>
<evidence type="ECO:0000256" key="9">
    <source>
        <dbReference type="ARBA" id="ARBA00023160"/>
    </source>
</evidence>
<keyword evidence="4 12" id="KW-0444">Lipid biosynthesis</keyword>
<reference evidence="14" key="1">
    <citation type="submission" date="2017-05" db="EMBL/GenBank/DDBJ databases">
        <authorList>
            <person name="Varghese N."/>
            <person name="Submissions S."/>
        </authorList>
    </citation>
    <scope>NUCLEOTIDE SEQUENCE</scope>
    <source>
        <strain evidence="14">DSM 18763</strain>
    </source>
</reference>
<keyword evidence="5 12" id="KW-0276">Fatty acid metabolism</keyword>
<feature type="domain" description="Ketoreductase" evidence="13">
    <location>
        <begin position="7"/>
        <end position="184"/>
    </location>
</feature>
<evidence type="ECO:0000256" key="5">
    <source>
        <dbReference type="ARBA" id="ARBA00022832"/>
    </source>
</evidence>
<organism evidence="14 15">
    <name type="scientific">Venenivibrio stagnispumantis</name>
    <dbReference type="NCBI Taxonomy" id="407998"/>
    <lineage>
        <taxon>Bacteria</taxon>
        <taxon>Pseudomonadati</taxon>
        <taxon>Aquificota</taxon>
        <taxon>Aquificia</taxon>
        <taxon>Aquificales</taxon>
        <taxon>Hydrogenothermaceae</taxon>
        <taxon>Venenivibrio</taxon>
    </lineage>
</organism>
<keyword evidence="9 12" id="KW-0275">Fatty acid biosynthesis</keyword>
<dbReference type="GO" id="GO:0051287">
    <property type="term" value="F:NAD binding"/>
    <property type="evidence" value="ECO:0007669"/>
    <property type="project" value="UniProtKB-UniRule"/>
</dbReference>